<dbReference type="PANTHER" id="PTHR42755">
    <property type="entry name" value="3-DEOXY-MANNO-OCTULOSONATE CYTIDYLYLTRANSFERASE"/>
    <property type="match status" value="1"/>
</dbReference>
<evidence type="ECO:0000256" key="2">
    <source>
        <dbReference type="ARBA" id="ARBA00004713"/>
    </source>
</evidence>
<evidence type="ECO:0000256" key="3">
    <source>
        <dbReference type="ARBA" id="ARBA00006380"/>
    </source>
</evidence>
<dbReference type="PANTHER" id="PTHR42755:SF1">
    <property type="entry name" value="3-DEOXY-D-MANNO-OCTULOSONIC ACID TRANSFERASE, MITOCHONDRIAL-RELATED"/>
    <property type="match status" value="1"/>
</dbReference>
<feature type="site" description="Transition state stabilizer" evidence="10">
    <location>
        <position position="140"/>
    </location>
</feature>
<evidence type="ECO:0000256" key="11">
    <source>
        <dbReference type="RuleBase" id="RU365103"/>
    </source>
</evidence>
<evidence type="ECO:0000259" key="12">
    <source>
        <dbReference type="Pfam" id="PF04413"/>
    </source>
</evidence>
<organism evidence="13 14">
    <name type="scientific">Ruegeria meonggei</name>
    <dbReference type="NCBI Taxonomy" id="1446476"/>
    <lineage>
        <taxon>Bacteria</taxon>
        <taxon>Pseudomonadati</taxon>
        <taxon>Pseudomonadota</taxon>
        <taxon>Alphaproteobacteria</taxon>
        <taxon>Rhodobacterales</taxon>
        <taxon>Roseobacteraceae</taxon>
        <taxon>Ruegeria</taxon>
    </lineage>
</organism>
<comment type="similarity">
    <text evidence="3">Belongs to the glycosyltransferase group 1 family. Glycosyltransferase 30 subfamily.</text>
</comment>
<reference evidence="14" key="1">
    <citation type="submission" date="2017-03" db="EMBL/GenBank/DDBJ databases">
        <authorList>
            <person name="Rodrigo-Torres L."/>
            <person name="Arahal R.D."/>
            <person name="Lucena T."/>
        </authorList>
    </citation>
    <scope>NUCLEOTIDE SEQUENCE [LARGE SCALE GENOMIC DNA]</scope>
    <source>
        <strain evidence="14">CECT 8411</strain>
    </source>
</reference>
<evidence type="ECO:0000256" key="4">
    <source>
        <dbReference type="ARBA" id="ARBA00012621"/>
    </source>
</evidence>
<comment type="pathway">
    <text evidence="2 11">Bacterial outer membrane biogenesis; LPS core biosynthesis.</text>
</comment>
<evidence type="ECO:0000256" key="10">
    <source>
        <dbReference type="PIRSR" id="PIRSR639901-2"/>
    </source>
</evidence>
<gene>
    <name evidence="13" type="primary">waaA_1</name>
    <name evidence="13" type="ORF">RUM8411_00609</name>
</gene>
<dbReference type="Gene3D" id="3.40.50.2000">
    <property type="entry name" value="Glycogen Phosphorylase B"/>
    <property type="match status" value="1"/>
</dbReference>
<keyword evidence="14" id="KW-1185">Reference proteome</keyword>
<sequence>MPQRAGRPTLLYHLYCGLTSVAEPLAWRTVRNKLQAAGVPETRQQERLGHASEPRPRGQLIWFHAASVGETLSVISLIKRLGQRLPQAEFLITSGTPTSAALIEKRMPPRTRHQYPPLDTAGPVQRFLDHWRPDAGIFVESEIWPRLIVESGSRGIPLALLNARLSDKSVAGWKKRPQTARFILDRFRLFLTQNDKTAENLIDMGAPADRVYPGTNLKAMSDPLPVDQTALSDIRAQIADRPIWIASSTHAGEEETVLAAQAQLLKRWPNLLLLLIPRHPERRGEVAALVDKAGQTAVFRSADATITAEIQIYVADTLGETGTWYALCPIVFLGGSLKDIGGHNPFEPAQAGAAVITGPGYFNFAETFAPLIECGGAIEVASTPDLTNTVTSWLSDPTALDAARSAAKSCVNTQKTALDAVVETLCTQLSLQDADPASSG</sequence>
<dbReference type="EC" id="2.4.99.12" evidence="4 11"/>
<dbReference type="Proteomes" id="UP000193778">
    <property type="component" value="Unassembled WGS sequence"/>
</dbReference>
<dbReference type="Gene3D" id="3.40.50.11720">
    <property type="entry name" value="3-Deoxy-D-manno-octulosonic-acid transferase, N-terminal domain"/>
    <property type="match status" value="1"/>
</dbReference>
<dbReference type="InterPro" id="IPR007507">
    <property type="entry name" value="Glycos_transf_N"/>
</dbReference>
<keyword evidence="11" id="KW-0472">Membrane</keyword>
<proteinExistence type="inferred from homology"/>
<dbReference type="AlphaFoldDB" id="A0A1X6YEC7"/>
<evidence type="ECO:0000313" key="13">
    <source>
        <dbReference type="EMBL" id="SLN18760.1"/>
    </source>
</evidence>
<keyword evidence="11" id="KW-0448">Lipopolysaccharide biosynthesis</keyword>
<dbReference type="UniPathway" id="UPA00958"/>
<feature type="site" description="Transition state stabilizer" evidence="10">
    <location>
        <position position="218"/>
    </location>
</feature>
<evidence type="ECO:0000256" key="8">
    <source>
        <dbReference type="ARBA" id="ARBA00049183"/>
    </source>
</evidence>
<dbReference type="Pfam" id="PF04413">
    <property type="entry name" value="Glycos_transf_N"/>
    <property type="match status" value="1"/>
</dbReference>
<dbReference type="InterPro" id="IPR039901">
    <property type="entry name" value="Kdotransferase"/>
</dbReference>
<comment type="catalytic activity">
    <reaction evidence="8 11">
        <text>lipid IVA (E. coli) + CMP-3-deoxy-beta-D-manno-octulosonate = alpha-Kdo-(2-&gt;6)-lipid IVA (E. coli) + CMP + H(+)</text>
        <dbReference type="Rhea" id="RHEA:28066"/>
        <dbReference type="ChEBI" id="CHEBI:15378"/>
        <dbReference type="ChEBI" id="CHEBI:58603"/>
        <dbReference type="ChEBI" id="CHEBI:60364"/>
        <dbReference type="ChEBI" id="CHEBI:60377"/>
        <dbReference type="ChEBI" id="CHEBI:85987"/>
        <dbReference type="EC" id="2.4.99.12"/>
    </reaction>
</comment>
<dbReference type="FunFam" id="3.40.50.2000:FF:000032">
    <property type="entry name" value="3-deoxy-D-manno-octulosonic acid transferase"/>
    <property type="match status" value="1"/>
</dbReference>
<comment type="subcellular location">
    <subcellularLocation>
        <location evidence="11">Cell membrane</location>
    </subcellularLocation>
</comment>
<name>A0A1X6YEC7_9RHOB</name>
<feature type="domain" description="3-deoxy-D-manno-octulosonic-acid transferase N-terminal" evidence="12">
    <location>
        <begin position="43"/>
        <end position="219"/>
    </location>
</feature>
<evidence type="ECO:0000256" key="9">
    <source>
        <dbReference type="PIRSR" id="PIRSR639901-1"/>
    </source>
</evidence>
<evidence type="ECO:0000256" key="6">
    <source>
        <dbReference type="ARBA" id="ARBA00022679"/>
    </source>
</evidence>
<accession>A0A1X6YEC7</accession>
<keyword evidence="13" id="KW-0328">Glycosyltransferase</keyword>
<keyword evidence="11" id="KW-1003">Cell membrane</keyword>
<dbReference type="GO" id="GO:0043842">
    <property type="term" value="F:Kdo transferase activity"/>
    <property type="evidence" value="ECO:0007669"/>
    <property type="project" value="UniProtKB-EC"/>
</dbReference>
<dbReference type="EMBL" id="FWFP01000002">
    <property type="protein sequence ID" value="SLN18760.1"/>
    <property type="molecule type" value="Genomic_DNA"/>
</dbReference>
<dbReference type="SUPFAM" id="SSF53756">
    <property type="entry name" value="UDP-Glycosyltransferase/glycogen phosphorylase"/>
    <property type="match status" value="1"/>
</dbReference>
<evidence type="ECO:0000256" key="7">
    <source>
        <dbReference type="ARBA" id="ARBA00031445"/>
    </source>
</evidence>
<protein>
    <recommendedName>
        <fullName evidence="5 11">3-deoxy-D-manno-octulosonic acid transferase</fullName>
        <shortName evidence="11">Kdo transferase</shortName>
        <ecNumber evidence="4 11">2.4.99.12</ecNumber>
    </recommendedName>
    <alternativeName>
        <fullName evidence="7 11">Lipid IV(A) 3-deoxy-D-manno-octulosonic acid transferase</fullName>
    </alternativeName>
</protein>
<dbReference type="InterPro" id="IPR038107">
    <property type="entry name" value="Glycos_transf_N_sf"/>
</dbReference>
<keyword evidence="6 11" id="KW-0808">Transferase</keyword>
<evidence type="ECO:0000313" key="14">
    <source>
        <dbReference type="Proteomes" id="UP000193778"/>
    </source>
</evidence>
<dbReference type="OrthoDB" id="9789797at2"/>
<feature type="active site" description="Proton acceptor" evidence="9">
    <location>
        <position position="70"/>
    </location>
</feature>
<dbReference type="GO" id="GO:0009244">
    <property type="term" value="P:lipopolysaccharide core region biosynthetic process"/>
    <property type="evidence" value="ECO:0007669"/>
    <property type="project" value="UniProtKB-UniRule"/>
</dbReference>
<dbReference type="GO" id="GO:0005886">
    <property type="term" value="C:plasma membrane"/>
    <property type="evidence" value="ECO:0007669"/>
    <property type="project" value="UniProtKB-SubCell"/>
</dbReference>
<evidence type="ECO:0000256" key="1">
    <source>
        <dbReference type="ARBA" id="ARBA00003394"/>
    </source>
</evidence>
<evidence type="ECO:0000256" key="5">
    <source>
        <dbReference type="ARBA" id="ARBA00019077"/>
    </source>
</evidence>
<dbReference type="GO" id="GO:0009245">
    <property type="term" value="P:lipid A biosynthetic process"/>
    <property type="evidence" value="ECO:0007669"/>
    <property type="project" value="TreeGrafter"/>
</dbReference>
<comment type="function">
    <text evidence="1 11">Involved in lipopolysaccharide (LPS) biosynthesis. Catalyzes the transfer of 3-deoxy-D-manno-octulosonate (Kdo) residue(s) from CMP-Kdo to lipid IV(A), the tetraacyldisaccharide-1,4'-bisphosphate precursor of lipid A.</text>
</comment>
<dbReference type="RefSeq" id="WP_085821166.1">
    <property type="nucleotide sequence ID" value="NZ_FWFP01000002.1"/>
</dbReference>